<feature type="domain" description="VTT" evidence="2">
    <location>
        <begin position="53"/>
        <end position="144"/>
    </location>
</feature>
<keyword evidence="1" id="KW-0812">Transmembrane</keyword>
<dbReference type="Proteomes" id="UP000270261">
    <property type="component" value="Unassembled WGS sequence"/>
</dbReference>
<keyword evidence="4" id="KW-1185">Reference proteome</keyword>
<keyword evidence="1" id="KW-0472">Membrane</keyword>
<feature type="transmembrane region" description="Helical" evidence="1">
    <location>
        <begin position="52"/>
        <end position="74"/>
    </location>
</feature>
<dbReference type="PANTHER" id="PTHR42709">
    <property type="entry name" value="ALKALINE PHOSPHATASE LIKE PROTEIN"/>
    <property type="match status" value="1"/>
</dbReference>
<feature type="transmembrane region" description="Helical" evidence="1">
    <location>
        <begin position="101"/>
        <end position="123"/>
    </location>
</feature>
<dbReference type="InterPro" id="IPR051311">
    <property type="entry name" value="DedA_domain"/>
</dbReference>
<reference evidence="3 4" key="1">
    <citation type="submission" date="2018-11" db="EMBL/GenBank/DDBJ databases">
        <title>Genome sequencing of Lautropia sp. KCOM 2505 (= ChDC F240).</title>
        <authorList>
            <person name="Kook J.-K."/>
            <person name="Park S.-N."/>
            <person name="Lim Y.K."/>
        </authorList>
    </citation>
    <scope>NUCLEOTIDE SEQUENCE [LARGE SCALE GENOMIC DNA]</scope>
    <source>
        <strain evidence="3 4">KCOM 2505</strain>
    </source>
</reference>
<dbReference type="InterPro" id="IPR032816">
    <property type="entry name" value="VTT_dom"/>
</dbReference>
<proteinExistence type="predicted"/>
<dbReference type="Pfam" id="PF09335">
    <property type="entry name" value="VTT_dom"/>
    <property type="match status" value="1"/>
</dbReference>
<dbReference type="OrthoDB" id="5419086at2"/>
<protein>
    <submittedName>
        <fullName evidence="3">DedA family protein</fullName>
    </submittedName>
</protein>
<evidence type="ECO:0000259" key="2">
    <source>
        <dbReference type="Pfam" id="PF09335"/>
    </source>
</evidence>
<gene>
    <name evidence="3" type="ORF">EHV23_12520</name>
</gene>
<evidence type="ECO:0000313" key="4">
    <source>
        <dbReference type="Proteomes" id="UP000270261"/>
    </source>
</evidence>
<evidence type="ECO:0000313" key="3">
    <source>
        <dbReference type="EMBL" id="RRN44174.1"/>
    </source>
</evidence>
<sequence length="162" mass="18007">MLESIVTQVIAWFALPKNGLATVFLVSLISATLLPLGSEPAVFAYVSMRPDLFWLAILVATVGNTLGGVVNYWLGRGAKQVVAPERESHYMRWFERLGPKVLAFSFLPVVGDPLCAVAGWLRLPLLPCTLWMALGKLIRYIAMTAALMWVPESWWTALKNLF</sequence>
<dbReference type="PANTHER" id="PTHR42709:SF4">
    <property type="entry name" value="INNER MEMBRANE PROTEIN YQAA"/>
    <property type="match status" value="1"/>
</dbReference>
<organism evidence="3 4">
    <name type="scientific">Lautropia dentalis</name>
    <dbReference type="NCBI Taxonomy" id="2490857"/>
    <lineage>
        <taxon>Bacteria</taxon>
        <taxon>Pseudomonadati</taxon>
        <taxon>Pseudomonadota</taxon>
        <taxon>Betaproteobacteria</taxon>
        <taxon>Burkholderiales</taxon>
        <taxon>Burkholderiaceae</taxon>
        <taxon>Lautropia</taxon>
    </lineage>
</organism>
<name>A0A3R8LM56_9BURK</name>
<accession>A0A3R8LM56</accession>
<dbReference type="EMBL" id="RRUE01000002">
    <property type="protein sequence ID" value="RRN44174.1"/>
    <property type="molecule type" value="Genomic_DNA"/>
</dbReference>
<dbReference type="AlphaFoldDB" id="A0A3R8LM56"/>
<feature type="transmembrane region" description="Helical" evidence="1">
    <location>
        <begin position="129"/>
        <end position="150"/>
    </location>
</feature>
<keyword evidence="1" id="KW-1133">Transmembrane helix</keyword>
<comment type="caution">
    <text evidence="3">The sequence shown here is derived from an EMBL/GenBank/DDBJ whole genome shotgun (WGS) entry which is preliminary data.</text>
</comment>
<feature type="transmembrane region" description="Helical" evidence="1">
    <location>
        <begin position="20"/>
        <end position="46"/>
    </location>
</feature>
<evidence type="ECO:0000256" key="1">
    <source>
        <dbReference type="SAM" id="Phobius"/>
    </source>
</evidence>
<dbReference type="RefSeq" id="WP_125096369.1">
    <property type="nucleotide sequence ID" value="NZ_RRUE01000002.1"/>
</dbReference>